<dbReference type="InterPro" id="IPR053863">
    <property type="entry name" value="Glyoxy/Ble-like_N"/>
</dbReference>
<dbReference type="SUPFAM" id="SSF54593">
    <property type="entry name" value="Glyoxalase/Bleomycin resistance protein/Dihydroxybiphenyl dioxygenase"/>
    <property type="match status" value="1"/>
</dbReference>
<feature type="domain" description="VOC" evidence="1">
    <location>
        <begin position="2"/>
        <end position="127"/>
    </location>
</feature>
<reference evidence="2 3" key="1">
    <citation type="journal article" date="2009" name="Stand. Genomic Sci.">
        <title>Complete genome sequence of Stackebrandtia nassauensis type strain (LLR-40K-21).</title>
        <authorList>
            <person name="Munk C."/>
            <person name="Lapidus A."/>
            <person name="Copeland A."/>
            <person name="Jando M."/>
            <person name="Mayilraj S."/>
            <person name="Glavina Del Rio T."/>
            <person name="Nolan M."/>
            <person name="Chen F."/>
            <person name="Lucas S."/>
            <person name="Tice H."/>
            <person name="Cheng J.F."/>
            <person name="Han C."/>
            <person name="Detter J.C."/>
            <person name="Bruce D."/>
            <person name="Goodwin L."/>
            <person name="Chain P."/>
            <person name="Pitluck S."/>
            <person name="Goker M."/>
            <person name="Ovchinikova G."/>
            <person name="Pati A."/>
            <person name="Ivanova N."/>
            <person name="Mavromatis K."/>
            <person name="Chen A."/>
            <person name="Palaniappan K."/>
            <person name="Land M."/>
            <person name="Hauser L."/>
            <person name="Chang Y.J."/>
            <person name="Jeffries C.D."/>
            <person name="Bristow J."/>
            <person name="Eisen J.A."/>
            <person name="Markowitz V."/>
            <person name="Hugenholtz P."/>
            <person name="Kyrpides N.C."/>
            <person name="Klenk H.P."/>
        </authorList>
    </citation>
    <scope>NUCLEOTIDE SEQUENCE [LARGE SCALE GENOMIC DNA]</scope>
    <source>
        <strain evidence="3">DSM 44728 / CIP 108903 / NRRL B-16338 / NBRC 102104 / LLR-40K-21</strain>
    </source>
</reference>
<keyword evidence="2" id="KW-0560">Oxidoreductase</keyword>
<evidence type="ECO:0000313" key="3">
    <source>
        <dbReference type="Proteomes" id="UP000000844"/>
    </source>
</evidence>
<dbReference type="HOGENOM" id="CLU_046006_21_0_11"/>
<organism evidence="2 3">
    <name type="scientific">Stackebrandtia nassauensis (strain DSM 44728 / CIP 108903 / NRRL B-16338 / NBRC 102104 / LLR-40K-21)</name>
    <dbReference type="NCBI Taxonomy" id="446470"/>
    <lineage>
        <taxon>Bacteria</taxon>
        <taxon>Bacillati</taxon>
        <taxon>Actinomycetota</taxon>
        <taxon>Actinomycetes</taxon>
        <taxon>Glycomycetales</taxon>
        <taxon>Glycomycetaceae</taxon>
        <taxon>Stackebrandtia</taxon>
    </lineage>
</organism>
<dbReference type="Proteomes" id="UP000000844">
    <property type="component" value="Chromosome"/>
</dbReference>
<evidence type="ECO:0000313" key="2">
    <source>
        <dbReference type="EMBL" id="ADD39948.1"/>
    </source>
</evidence>
<dbReference type="AlphaFoldDB" id="D3Q2X8"/>
<gene>
    <name evidence="2" type="ordered locus">Snas_0229</name>
</gene>
<keyword evidence="2" id="KW-0223">Dioxygenase</keyword>
<dbReference type="InterPro" id="IPR037523">
    <property type="entry name" value="VOC_core"/>
</dbReference>
<protein>
    <submittedName>
        <fullName evidence="2">Glyoxalase/bleomycin resistance protein/dioxygenase</fullName>
    </submittedName>
</protein>
<dbReference type="eggNOG" id="COG3607">
    <property type="taxonomic scope" value="Bacteria"/>
</dbReference>
<dbReference type="Pfam" id="PF22677">
    <property type="entry name" value="Ble-like_N"/>
    <property type="match status" value="1"/>
</dbReference>
<dbReference type="InterPro" id="IPR029068">
    <property type="entry name" value="Glyas_Bleomycin-R_OHBP_Dase"/>
</dbReference>
<dbReference type="RefSeq" id="WP_013015519.1">
    <property type="nucleotide sequence ID" value="NC_013947.1"/>
</dbReference>
<dbReference type="STRING" id="446470.Snas_0229"/>
<evidence type="ECO:0000259" key="1">
    <source>
        <dbReference type="PROSITE" id="PS51819"/>
    </source>
</evidence>
<sequence length="135" mass="14877">MSIMIFPNLPVKDLEAAKKFYTALGFELNKDFSDDNAASIVIAENIVVMLLREEFFSTFDSRTIADTATTVESVHALGVESRGKVDELVDAAIAAGGKEAGEAKDEGFMYGRAFFDLDGHHWEVMFMDLSAMPQE</sequence>
<name>D3Q2X8_STANL</name>
<accession>D3Q2X8</accession>
<dbReference type="Gene3D" id="3.10.180.10">
    <property type="entry name" value="2,3-Dihydroxybiphenyl 1,2-Dioxygenase, domain 1"/>
    <property type="match status" value="1"/>
</dbReference>
<dbReference type="PANTHER" id="PTHR36503:SF2">
    <property type="entry name" value="BLR2408 PROTEIN"/>
    <property type="match status" value="1"/>
</dbReference>
<keyword evidence="3" id="KW-1185">Reference proteome</keyword>
<dbReference type="PROSITE" id="PS51819">
    <property type="entry name" value="VOC"/>
    <property type="match status" value="1"/>
</dbReference>
<dbReference type="GO" id="GO:0051213">
    <property type="term" value="F:dioxygenase activity"/>
    <property type="evidence" value="ECO:0007669"/>
    <property type="project" value="UniProtKB-KW"/>
</dbReference>
<dbReference type="EMBL" id="CP001778">
    <property type="protein sequence ID" value="ADD39948.1"/>
    <property type="molecule type" value="Genomic_DNA"/>
</dbReference>
<proteinExistence type="predicted"/>
<dbReference type="KEGG" id="sna:Snas_0229"/>
<dbReference type="PANTHER" id="PTHR36503">
    <property type="entry name" value="BLR2520 PROTEIN"/>
    <property type="match status" value="1"/>
</dbReference>